<comment type="caution">
    <text evidence="3">The sequence shown here is derived from an EMBL/GenBank/DDBJ whole genome shotgun (WGS) entry which is preliminary data.</text>
</comment>
<gene>
    <name evidence="3" type="ORF">ACFO3I_18275</name>
</gene>
<reference evidence="4" key="1">
    <citation type="journal article" date="2019" name="Int. J. Syst. Evol. Microbiol.">
        <title>The Global Catalogue of Microorganisms (GCM) 10K type strain sequencing project: providing services to taxonomists for standard genome sequencing and annotation.</title>
        <authorList>
            <consortium name="The Broad Institute Genomics Platform"/>
            <consortium name="The Broad Institute Genome Sequencing Center for Infectious Disease"/>
            <person name="Wu L."/>
            <person name="Ma J."/>
        </authorList>
    </citation>
    <scope>NUCLEOTIDE SEQUENCE [LARGE SCALE GENOMIC DNA]</scope>
    <source>
        <strain evidence="4">DT28</strain>
    </source>
</reference>
<name>A0ABV9JRS0_9GAMM</name>
<dbReference type="EMBL" id="JBHSGB010000017">
    <property type="protein sequence ID" value="MFC4656971.1"/>
    <property type="molecule type" value="Genomic_DNA"/>
</dbReference>
<proteinExistence type="predicted"/>
<evidence type="ECO:0000259" key="2">
    <source>
        <dbReference type="Pfam" id="PF17680"/>
    </source>
</evidence>
<feature type="signal peptide" evidence="1">
    <location>
        <begin position="1"/>
        <end position="19"/>
    </location>
</feature>
<evidence type="ECO:0000313" key="4">
    <source>
        <dbReference type="Proteomes" id="UP001595962"/>
    </source>
</evidence>
<protein>
    <submittedName>
        <fullName evidence="3">FlgO family outer membrane protein</fullName>
    </submittedName>
</protein>
<feature type="chain" id="PRO_5047106987" evidence="1">
    <location>
        <begin position="20"/>
        <end position="270"/>
    </location>
</feature>
<evidence type="ECO:0000256" key="1">
    <source>
        <dbReference type="SAM" id="SignalP"/>
    </source>
</evidence>
<dbReference type="RefSeq" id="WP_377336551.1">
    <property type="nucleotide sequence ID" value="NZ_JBHSGB010000017.1"/>
</dbReference>
<sequence length="270" mass="29560">MRVMLPALLLLGLAGCSQTCDCEKPQVAQQNEPEPMRQDSDESLYRQDFVEAVPASNEPMPAQFDALLEEERKKGPAIVAYTTRPARPGEIGTPVPQPQRPVRMTLPSEEGGGTMSQVAAPLSYSVSGHKKVSDYAEQLAFKLAANDKLVGRRVAVVSFVEFDHQLEQSNPLGQQMAEALVTRLPDYQVAAVEYKLGRSLRIGQTGDYALSRDLDQLRSEIQADYVLVGTLVPSLRGVQINARVVSAMDQSVISAGQVFIPHSVLEQMRP</sequence>
<dbReference type="PROSITE" id="PS51257">
    <property type="entry name" value="PROKAR_LIPOPROTEIN"/>
    <property type="match status" value="1"/>
</dbReference>
<dbReference type="InterPro" id="IPR041215">
    <property type="entry name" value="FlgO_dom"/>
</dbReference>
<keyword evidence="4" id="KW-1185">Reference proteome</keyword>
<dbReference type="Proteomes" id="UP001595962">
    <property type="component" value="Unassembled WGS sequence"/>
</dbReference>
<keyword evidence="1" id="KW-0732">Signal</keyword>
<dbReference type="Pfam" id="PF17680">
    <property type="entry name" value="FlgO"/>
    <property type="match status" value="1"/>
</dbReference>
<evidence type="ECO:0000313" key="3">
    <source>
        <dbReference type="EMBL" id="MFC4656971.1"/>
    </source>
</evidence>
<feature type="domain" description="FlgO" evidence="2">
    <location>
        <begin position="138"/>
        <end position="264"/>
    </location>
</feature>
<organism evidence="3 4">
    <name type="scientific">Rheinheimera marina</name>
    <dbReference type="NCBI Taxonomy" id="1774958"/>
    <lineage>
        <taxon>Bacteria</taxon>
        <taxon>Pseudomonadati</taxon>
        <taxon>Pseudomonadota</taxon>
        <taxon>Gammaproteobacteria</taxon>
        <taxon>Chromatiales</taxon>
        <taxon>Chromatiaceae</taxon>
        <taxon>Rheinheimera</taxon>
    </lineage>
</organism>
<accession>A0ABV9JRS0</accession>